<dbReference type="Proteomes" id="UP001447188">
    <property type="component" value="Unassembled WGS sequence"/>
</dbReference>
<sequence length="321" mass="36689">MTITAIKPTTQSPEWYDINLAPCPIQNPTEFENNLRFASQLRNPKHNRPIYLEMINPSYNNLWNGIGTSHAVEIVHQALIHPESPTNTVFASAVLKSKLLLAIRTFFEIAKSPEYLQRVPANGTSQFAFEFSPAVTRYINEQFTKAYRKSTTLLSYTDYNTLQTQGLLAPEFLALEKNWEQMMLSETGREKKKRVPVYTIELRGGKQNKGKIMEYEDADEEEIEEKKGKLGRARYTYTCIFKQSGAKLGKVYSTAESELKKRQLEQTGKRAEIGIASFMDPIREIQERKKATAKTTHKGSIKTGKVGRPIKRQKCDKDLQL</sequence>
<dbReference type="EMBL" id="JBBBZM010000255">
    <property type="protein sequence ID" value="KAL0631399.1"/>
    <property type="molecule type" value="Genomic_DNA"/>
</dbReference>
<evidence type="ECO:0000313" key="2">
    <source>
        <dbReference type="EMBL" id="KAL0631399.1"/>
    </source>
</evidence>
<name>A0ABR3G651_9PEZI</name>
<feature type="compositionally biased region" description="Basic residues" evidence="1">
    <location>
        <begin position="291"/>
        <end position="300"/>
    </location>
</feature>
<organism evidence="2 3">
    <name type="scientific">Discina gigas</name>
    <dbReference type="NCBI Taxonomy" id="1032678"/>
    <lineage>
        <taxon>Eukaryota</taxon>
        <taxon>Fungi</taxon>
        <taxon>Dikarya</taxon>
        <taxon>Ascomycota</taxon>
        <taxon>Pezizomycotina</taxon>
        <taxon>Pezizomycetes</taxon>
        <taxon>Pezizales</taxon>
        <taxon>Discinaceae</taxon>
        <taxon>Discina</taxon>
    </lineage>
</organism>
<keyword evidence="3" id="KW-1185">Reference proteome</keyword>
<evidence type="ECO:0000313" key="3">
    <source>
        <dbReference type="Proteomes" id="UP001447188"/>
    </source>
</evidence>
<evidence type="ECO:0000256" key="1">
    <source>
        <dbReference type="SAM" id="MobiDB-lite"/>
    </source>
</evidence>
<protein>
    <recommendedName>
        <fullName evidence="4">GIY-YIG homing endonuclease</fullName>
    </recommendedName>
</protein>
<accession>A0ABR3G651</accession>
<reference evidence="2 3" key="1">
    <citation type="submission" date="2024-02" db="EMBL/GenBank/DDBJ databases">
        <title>Discinaceae phylogenomics.</title>
        <authorList>
            <person name="Dirks A.C."/>
            <person name="James T.Y."/>
        </authorList>
    </citation>
    <scope>NUCLEOTIDE SEQUENCE [LARGE SCALE GENOMIC DNA]</scope>
    <source>
        <strain evidence="2 3">ACD0624</strain>
    </source>
</reference>
<evidence type="ECO:0008006" key="4">
    <source>
        <dbReference type="Google" id="ProtNLM"/>
    </source>
</evidence>
<feature type="region of interest" description="Disordered" evidence="1">
    <location>
        <begin position="288"/>
        <end position="321"/>
    </location>
</feature>
<gene>
    <name evidence="2" type="ORF">Q9L58_009742</name>
</gene>
<comment type="caution">
    <text evidence="2">The sequence shown here is derived from an EMBL/GenBank/DDBJ whole genome shotgun (WGS) entry which is preliminary data.</text>
</comment>
<proteinExistence type="predicted"/>